<dbReference type="InterPro" id="IPR050736">
    <property type="entry name" value="Sensor_HK_Regulatory"/>
</dbReference>
<dbReference type="Pfam" id="PF00989">
    <property type="entry name" value="PAS"/>
    <property type="match status" value="1"/>
</dbReference>
<comment type="catalytic activity">
    <reaction evidence="1">
        <text>ATP + protein L-histidine = ADP + protein N-phospho-L-histidine.</text>
        <dbReference type="EC" id="2.7.13.3"/>
    </reaction>
</comment>
<comment type="subcellular location">
    <subcellularLocation>
        <location evidence="2">Cell membrane</location>
    </subcellularLocation>
</comment>
<keyword evidence="4" id="KW-0597">Phosphoprotein</keyword>
<dbReference type="PRINTS" id="PR00344">
    <property type="entry name" value="BCTRLSENSOR"/>
</dbReference>
<dbReference type="Gene3D" id="3.30.450.20">
    <property type="entry name" value="PAS domain"/>
    <property type="match status" value="1"/>
</dbReference>
<evidence type="ECO:0000256" key="1">
    <source>
        <dbReference type="ARBA" id="ARBA00000085"/>
    </source>
</evidence>
<dbReference type="InterPro" id="IPR000014">
    <property type="entry name" value="PAS"/>
</dbReference>
<dbReference type="InterPro" id="IPR004358">
    <property type="entry name" value="Sig_transdc_His_kin-like_C"/>
</dbReference>
<dbReference type="Proteomes" id="UP001500575">
    <property type="component" value="Unassembled WGS sequence"/>
</dbReference>
<proteinExistence type="predicted"/>
<evidence type="ECO:0000256" key="3">
    <source>
        <dbReference type="ARBA" id="ARBA00012438"/>
    </source>
</evidence>
<gene>
    <name evidence="10" type="ORF">GCM10009843_16750</name>
</gene>
<evidence type="ECO:0000259" key="8">
    <source>
        <dbReference type="PROSITE" id="PS50109"/>
    </source>
</evidence>
<keyword evidence="7" id="KW-0902">Two-component regulatory system</keyword>
<accession>A0ABP5JY17</accession>
<feature type="domain" description="Histidine kinase" evidence="8">
    <location>
        <begin position="129"/>
        <end position="343"/>
    </location>
</feature>
<dbReference type="SUPFAM" id="SSF47384">
    <property type="entry name" value="Homodimeric domain of signal transducing histidine kinase"/>
    <property type="match status" value="1"/>
</dbReference>
<dbReference type="Pfam" id="PF02518">
    <property type="entry name" value="HATPase_c"/>
    <property type="match status" value="1"/>
</dbReference>
<dbReference type="SUPFAM" id="SSF55874">
    <property type="entry name" value="ATPase domain of HSP90 chaperone/DNA topoisomerase II/histidine kinase"/>
    <property type="match status" value="1"/>
</dbReference>
<dbReference type="RefSeq" id="WP_344303235.1">
    <property type="nucleotide sequence ID" value="NZ_BAAAQQ010000008.1"/>
</dbReference>
<dbReference type="InterPro" id="IPR035965">
    <property type="entry name" value="PAS-like_dom_sf"/>
</dbReference>
<evidence type="ECO:0000256" key="6">
    <source>
        <dbReference type="ARBA" id="ARBA00022777"/>
    </source>
</evidence>
<dbReference type="CDD" id="cd00130">
    <property type="entry name" value="PAS"/>
    <property type="match status" value="1"/>
</dbReference>
<dbReference type="PANTHER" id="PTHR43711">
    <property type="entry name" value="TWO-COMPONENT HISTIDINE KINASE"/>
    <property type="match status" value="1"/>
</dbReference>
<dbReference type="InterPro" id="IPR003594">
    <property type="entry name" value="HATPase_dom"/>
</dbReference>
<dbReference type="EC" id="2.7.13.3" evidence="3"/>
<dbReference type="PROSITE" id="PS50112">
    <property type="entry name" value="PAS"/>
    <property type="match status" value="1"/>
</dbReference>
<dbReference type="Gene3D" id="1.10.287.130">
    <property type="match status" value="1"/>
</dbReference>
<dbReference type="CDD" id="cd00082">
    <property type="entry name" value="HisKA"/>
    <property type="match status" value="1"/>
</dbReference>
<evidence type="ECO:0000256" key="5">
    <source>
        <dbReference type="ARBA" id="ARBA00022679"/>
    </source>
</evidence>
<protein>
    <recommendedName>
        <fullName evidence="3">histidine kinase</fullName>
        <ecNumber evidence="3">2.7.13.3</ecNumber>
    </recommendedName>
</protein>
<dbReference type="EMBL" id="BAAAQQ010000008">
    <property type="protein sequence ID" value="GAA2122021.1"/>
    <property type="molecule type" value="Genomic_DNA"/>
</dbReference>
<keyword evidence="10" id="KW-0547">Nucleotide-binding</keyword>
<keyword evidence="6" id="KW-0418">Kinase</keyword>
<dbReference type="PANTHER" id="PTHR43711:SF1">
    <property type="entry name" value="HISTIDINE KINASE 1"/>
    <property type="match status" value="1"/>
</dbReference>
<dbReference type="InterPro" id="IPR036890">
    <property type="entry name" value="HATPase_C_sf"/>
</dbReference>
<dbReference type="SUPFAM" id="SSF55785">
    <property type="entry name" value="PYP-like sensor domain (PAS domain)"/>
    <property type="match status" value="1"/>
</dbReference>
<evidence type="ECO:0000313" key="11">
    <source>
        <dbReference type="Proteomes" id="UP001500575"/>
    </source>
</evidence>
<dbReference type="GO" id="GO:0005524">
    <property type="term" value="F:ATP binding"/>
    <property type="evidence" value="ECO:0007669"/>
    <property type="project" value="UniProtKB-KW"/>
</dbReference>
<dbReference type="Pfam" id="PF00512">
    <property type="entry name" value="HisKA"/>
    <property type="match status" value="1"/>
</dbReference>
<dbReference type="InterPro" id="IPR005467">
    <property type="entry name" value="His_kinase_dom"/>
</dbReference>
<evidence type="ECO:0000313" key="10">
    <source>
        <dbReference type="EMBL" id="GAA2122021.1"/>
    </source>
</evidence>
<name>A0ABP5JY17_9ACTN</name>
<dbReference type="SMART" id="SM00387">
    <property type="entry name" value="HATPase_c"/>
    <property type="match status" value="1"/>
</dbReference>
<evidence type="ECO:0000256" key="4">
    <source>
        <dbReference type="ARBA" id="ARBA00022553"/>
    </source>
</evidence>
<keyword evidence="10" id="KW-0067">ATP-binding</keyword>
<reference evidence="11" key="1">
    <citation type="journal article" date="2019" name="Int. J. Syst. Evol. Microbiol.">
        <title>The Global Catalogue of Microorganisms (GCM) 10K type strain sequencing project: providing services to taxonomists for standard genome sequencing and annotation.</title>
        <authorList>
            <consortium name="The Broad Institute Genomics Platform"/>
            <consortium name="The Broad Institute Genome Sequencing Center for Infectious Disease"/>
            <person name="Wu L."/>
            <person name="Ma J."/>
        </authorList>
    </citation>
    <scope>NUCLEOTIDE SEQUENCE [LARGE SCALE GENOMIC DNA]</scope>
    <source>
        <strain evidence="11">JCM 16021</strain>
    </source>
</reference>
<dbReference type="InterPro" id="IPR013767">
    <property type="entry name" value="PAS_fold"/>
</dbReference>
<dbReference type="InterPro" id="IPR003661">
    <property type="entry name" value="HisK_dim/P_dom"/>
</dbReference>
<dbReference type="NCBIfam" id="TIGR00229">
    <property type="entry name" value="sensory_box"/>
    <property type="match status" value="1"/>
</dbReference>
<evidence type="ECO:0000256" key="2">
    <source>
        <dbReference type="ARBA" id="ARBA00004236"/>
    </source>
</evidence>
<dbReference type="SMART" id="SM00091">
    <property type="entry name" value="PAS"/>
    <property type="match status" value="1"/>
</dbReference>
<keyword evidence="5" id="KW-0808">Transferase</keyword>
<comment type="caution">
    <text evidence="10">The sequence shown here is derived from an EMBL/GenBank/DDBJ whole genome shotgun (WGS) entry which is preliminary data.</text>
</comment>
<sequence length="351" mass="38060">MTPDAVDSLPDGVVVADAHGHVVVVNTTAERMLGIDRDESVGRPLEDVLTLLDRTGHAWVEINTPYGGLPTRTGIPEQSWLTPDGQEVLVAAAMNRLVPGGAVHSVAISLRSGRGRARLDRERSDLVATVAHELRSPLTGVKGFVQALINRWDKLNDEQKRLMLATVSADADRLSRLIAELLDVARIDTGRLSMYPRGCDASLLVGRVVDSVRAGTARPIEFTPEPLLPEIHADPDKFTQVVTNLIENAVRHGEGTVTVTLRSTEQGTDIKGVALVVDDQGRGIPPEIRRRVFTKFWTHGSRGGSGLGMYIVNGLTRAHHGRVVIEDSPDGGARIIVRWPSEPAEPVELET</sequence>
<feature type="domain" description="PAS" evidence="9">
    <location>
        <begin position="1"/>
        <end position="52"/>
    </location>
</feature>
<evidence type="ECO:0000256" key="7">
    <source>
        <dbReference type="ARBA" id="ARBA00023012"/>
    </source>
</evidence>
<dbReference type="InterPro" id="IPR036097">
    <property type="entry name" value="HisK_dim/P_sf"/>
</dbReference>
<organism evidence="10 11">
    <name type="scientific">Nocardioides bigeumensis</name>
    <dbReference type="NCBI Taxonomy" id="433657"/>
    <lineage>
        <taxon>Bacteria</taxon>
        <taxon>Bacillati</taxon>
        <taxon>Actinomycetota</taxon>
        <taxon>Actinomycetes</taxon>
        <taxon>Propionibacteriales</taxon>
        <taxon>Nocardioidaceae</taxon>
        <taxon>Nocardioides</taxon>
    </lineage>
</organism>
<evidence type="ECO:0000259" key="9">
    <source>
        <dbReference type="PROSITE" id="PS50112"/>
    </source>
</evidence>
<dbReference type="SMART" id="SM00388">
    <property type="entry name" value="HisKA"/>
    <property type="match status" value="1"/>
</dbReference>
<dbReference type="PROSITE" id="PS50109">
    <property type="entry name" value="HIS_KIN"/>
    <property type="match status" value="1"/>
</dbReference>
<keyword evidence="11" id="KW-1185">Reference proteome</keyword>
<dbReference type="Gene3D" id="3.30.565.10">
    <property type="entry name" value="Histidine kinase-like ATPase, C-terminal domain"/>
    <property type="match status" value="1"/>
</dbReference>